<evidence type="ECO:0000256" key="3">
    <source>
        <dbReference type="ARBA" id="ARBA00022692"/>
    </source>
</evidence>
<evidence type="ECO:0000256" key="5">
    <source>
        <dbReference type="ARBA" id="ARBA00023136"/>
    </source>
</evidence>
<sequence length="199" mass="22055">MAIDLPAFLSFMVITTFTPGPNNISSASMGMQYGYKKSVTYLFGIMSGFFLIMLLCAFLTRSLLVVLPHAEQYLRWIGSAYILWLAYSIAKSNSSLSQNEVPPQAFIKGFALQLVNPKVAVYGVTIFSTFLVSIVGRMDYLIFFAMILALNCFAAISTWALFGATIRNKLKHDSFRKGVNYTLAALLVYTAISLSGFWA</sequence>
<evidence type="ECO:0000256" key="1">
    <source>
        <dbReference type="ARBA" id="ARBA00004651"/>
    </source>
</evidence>
<protein>
    <submittedName>
        <fullName evidence="7">Cysteine/O-acetylserine efflux protein</fullName>
    </submittedName>
</protein>
<dbReference type="RefSeq" id="WP_084539278.1">
    <property type="nucleotide sequence ID" value="NZ_FSRG01000003.1"/>
</dbReference>
<dbReference type="EMBL" id="FSRG01000003">
    <property type="protein sequence ID" value="SIN71289.1"/>
    <property type="molecule type" value="Genomic_DNA"/>
</dbReference>
<dbReference type="GO" id="GO:0033228">
    <property type="term" value="P:cysteine export across plasma membrane"/>
    <property type="evidence" value="ECO:0007669"/>
    <property type="project" value="TreeGrafter"/>
</dbReference>
<feature type="transmembrane region" description="Helical" evidence="6">
    <location>
        <begin position="178"/>
        <end position="198"/>
    </location>
</feature>
<dbReference type="Pfam" id="PF01810">
    <property type="entry name" value="LysE"/>
    <property type="match status" value="1"/>
</dbReference>
<feature type="transmembrane region" description="Helical" evidence="6">
    <location>
        <begin position="119"/>
        <end position="136"/>
    </location>
</feature>
<feature type="transmembrane region" description="Helical" evidence="6">
    <location>
        <begin position="39"/>
        <end position="61"/>
    </location>
</feature>
<feature type="transmembrane region" description="Helical" evidence="6">
    <location>
        <begin position="142"/>
        <end position="166"/>
    </location>
</feature>
<keyword evidence="8" id="KW-1185">Reference proteome</keyword>
<keyword evidence="4 6" id="KW-1133">Transmembrane helix</keyword>
<gene>
    <name evidence="7" type="ORF">SAMN02745161_0245</name>
</gene>
<dbReference type="PANTHER" id="PTHR30086">
    <property type="entry name" value="ARGININE EXPORTER PROTEIN ARGO"/>
    <property type="match status" value="1"/>
</dbReference>
<evidence type="ECO:0000313" key="8">
    <source>
        <dbReference type="Proteomes" id="UP000184694"/>
    </source>
</evidence>
<dbReference type="STRING" id="1121457.SAMN02745161_0245"/>
<comment type="subcellular location">
    <subcellularLocation>
        <location evidence="1">Cell membrane</location>
        <topology evidence="1">Multi-pass membrane protein</topology>
    </subcellularLocation>
</comment>
<evidence type="ECO:0000256" key="4">
    <source>
        <dbReference type="ARBA" id="ARBA00022989"/>
    </source>
</evidence>
<keyword evidence="3 6" id="KW-0812">Transmembrane</keyword>
<keyword evidence="5 6" id="KW-0472">Membrane</keyword>
<name>A0A1N6DKC9_9BACT</name>
<evidence type="ECO:0000313" key="7">
    <source>
        <dbReference type="EMBL" id="SIN71289.1"/>
    </source>
</evidence>
<dbReference type="AlphaFoldDB" id="A0A1N6DKC9"/>
<dbReference type="GO" id="GO:0005886">
    <property type="term" value="C:plasma membrane"/>
    <property type="evidence" value="ECO:0007669"/>
    <property type="project" value="UniProtKB-SubCell"/>
</dbReference>
<evidence type="ECO:0000256" key="6">
    <source>
        <dbReference type="SAM" id="Phobius"/>
    </source>
</evidence>
<feature type="transmembrane region" description="Helical" evidence="6">
    <location>
        <begin position="73"/>
        <end position="90"/>
    </location>
</feature>
<proteinExistence type="predicted"/>
<dbReference type="GO" id="GO:0015171">
    <property type="term" value="F:amino acid transmembrane transporter activity"/>
    <property type="evidence" value="ECO:0007669"/>
    <property type="project" value="TreeGrafter"/>
</dbReference>
<reference evidence="8" key="1">
    <citation type="submission" date="2016-11" db="EMBL/GenBank/DDBJ databases">
        <authorList>
            <person name="Varghese N."/>
            <person name="Submissions S."/>
        </authorList>
    </citation>
    <scope>NUCLEOTIDE SEQUENCE [LARGE SCALE GENOMIC DNA]</scope>
    <source>
        <strain evidence="8">DSM 17456</strain>
    </source>
</reference>
<dbReference type="PANTHER" id="PTHR30086:SF20">
    <property type="entry name" value="ARGININE EXPORTER PROTEIN ARGO-RELATED"/>
    <property type="match status" value="1"/>
</dbReference>
<keyword evidence="2" id="KW-1003">Cell membrane</keyword>
<dbReference type="OrthoDB" id="9804822at2"/>
<dbReference type="Proteomes" id="UP000184694">
    <property type="component" value="Unassembled WGS sequence"/>
</dbReference>
<evidence type="ECO:0000256" key="2">
    <source>
        <dbReference type="ARBA" id="ARBA00022475"/>
    </source>
</evidence>
<dbReference type="InterPro" id="IPR001123">
    <property type="entry name" value="LeuE-type"/>
</dbReference>
<organism evidence="7 8">
    <name type="scientific">Halodesulfovibrio marinisediminis DSM 17456</name>
    <dbReference type="NCBI Taxonomy" id="1121457"/>
    <lineage>
        <taxon>Bacteria</taxon>
        <taxon>Pseudomonadati</taxon>
        <taxon>Thermodesulfobacteriota</taxon>
        <taxon>Desulfovibrionia</taxon>
        <taxon>Desulfovibrionales</taxon>
        <taxon>Desulfovibrionaceae</taxon>
        <taxon>Halodesulfovibrio</taxon>
    </lineage>
</organism>
<accession>A0A1N6DKC9</accession>